<dbReference type="SUPFAM" id="SSF52402">
    <property type="entry name" value="Adenine nucleotide alpha hydrolases-like"/>
    <property type="match status" value="2"/>
</dbReference>
<organism evidence="3 4">
    <name type="scientific">Cupriavidus pauculus</name>
    <dbReference type="NCBI Taxonomy" id="82633"/>
    <lineage>
        <taxon>Bacteria</taxon>
        <taxon>Pseudomonadati</taxon>
        <taxon>Pseudomonadota</taxon>
        <taxon>Betaproteobacteria</taxon>
        <taxon>Burkholderiales</taxon>
        <taxon>Burkholderiaceae</taxon>
        <taxon>Cupriavidus</taxon>
    </lineage>
</organism>
<dbReference type="Proteomes" id="UP000322822">
    <property type="component" value="Chromosome 2"/>
</dbReference>
<evidence type="ECO:0000256" key="1">
    <source>
        <dbReference type="ARBA" id="ARBA00008791"/>
    </source>
</evidence>
<evidence type="ECO:0000259" key="2">
    <source>
        <dbReference type="Pfam" id="PF00582"/>
    </source>
</evidence>
<dbReference type="OrthoDB" id="9804721at2"/>
<dbReference type="RefSeq" id="WP_150374454.1">
    <property type="nucleotide sequence ID" value="NZ_CP044067.1"/>
</dbReference>
<dbReference type="InterPro" id="IPR006015">
    <property type="entry name" value="Universal_stress_UspA"/>
</dbReference>
<evidence type="ECO:0000313" key="3">
    <source>
        <dbReference type="EMBL" id="QET04391.1"/>
    </source>
</evidence>
<gene>
    <name evidence="3" type="ORF">FOB72_19855</name>
</gene>
<dbReference type="InterPro" id="IPR006016">
    <property type="entry name" value="UspA"/>
</dbReference>
<evidence type="ECO:0000313" key="4">
    <source>
        <dbReference type="Proteomes" id="UP000322822"/>
    </source>
</evidence>
<accession>A0A5P2H8L8</accession>
<dbReference type="EMBL" id="CP044067">
    <property type="protein sequence ID" value="QET04391.1"/>
    <property type="molecule type" value="Genomic_DNA"/>
</dbReference>
<comment type="similarity">
    <text evidence="1">Belongs to the universal stress protein A family.</text>
</comment>
<dbReference type="PANTHER" id="PTHR46268:SF15">
    <property type="entry name" value="UNIVERSAL STRESS PROTEIN HP_0031"/>
    <property type="match status" value="1"/>
</dbReference>
<proteinExistence type="inferred from homology"/>
<feature type="domain" description="UspA" evidence="2">
    <location>
        <begin position="155"/>
        <end position="277"/>
    </location>
</feature>
<dbReference type="PANTHER" id="PTHR46268">
    <property type="entry name" value="STRESS RESPONSE PROTEIN NHAX"/>
    <property type="match status" value="1"/>
</dbReference>
<dbReference type="AlphaFoldDB" id="A0A5P2H8L8"/>
<dbReference type="Pfam" id="PF00582">
    <property type="entry name" value="Usp"/>
    <property type="match status" value="1"/>
</dbReference>
<name>A0A5P2H8L8_9BURK</name>
<dbReference type="PRINTS" id="PR01438">
    <property type="entry name" value="UNVRSLSTRESS"/>
</dbReference>
<sequence length="278" mass="30597">MLGYSSVFVHVGAEARVKSRIALAARIAFAQQCRMTGLCVTYAPQPWFYRMHHAAECLQEDRERRHHTHETLRRRFESAIWEHGMTAEWRVAEGEPVASTLREVREAGLVVLGQTDESNDDGYIAPQYLESIVLESGRPTLVIPYAGDFPTLGTRVLIAWDGGRESARALHDALPLLAGSRVHLLHANAAMRSLRADATPAANALRLLRDVGAEVEMEYMAEANDLLIGELILSRAADIGADLIVMGAYGHSRLREITLGGVTRTILASMTVPVLLAH</sequence>
<protein>
    <submittedName>
        <fullName evidence="3">Universal stress protein</fullName>
    </submittedName>
</protein>
<dbReference type="Gene3D" id="3.40.50.12370">
    <property type="match status" value="1"/>
</dbReference>
<dbReference type="CDD" id="cd00293">
    <property type="entry name" value="USP-like"/>
    <property type="match status" value="1"/>
</dbReference>
<reference evidence="3 4" key="1">
    <citation type="submission" date="2019-09" db="EMBL/GenBank/DDBJ databases">
        <title>FDA dAtabase for Regulatory Grade micrObial Sequences (FDA-ARGOS): Supporting development and validation of Infectious Disease Dx tests.</title>
        <authorList>
            <person name="Sciortino C."/>
            <person name="Tallon L."/>
            <person name="Sadzewicz L."/>
            <person name="Vavikolanu K."/>
            <person name="Mehta A."/>
            <person name="Aluvathingal J."/>
            <person name="Nadendla S."/>
            <person name="Nandy P."/>
            <person name="Geyer C."/>
            <person name="Yan Y."/>
            <person name="Sichtig H."/>
        </authorList>
    </citation>
    <scope>NUCLEOTIDE SEQUENCE [LARGE SCALE GENOMIC DNA]</scope>
    <source>
        <strain evidence="3 4">FDAARGOS_664</strain>
    </source>
</reference>